<proteinExistence type="predicted"/>
<comment type="caution">
    <text evidence="1">The sequence shown here is derived from an EMBL/GenBank/DDBJ whole genome shotgun (WGS) entry which is preliminary data.</text>
</comment>
<evidence type="ECO:0000313" key="2">
    <source>
        <dbReference type="Proteomes" id="UP001320972"/>
    </source>
</evidence>
<reference evidence="1 2" key="1">
    <citation type="submission" date="2022-09" db="EMBL/GenBank/DDBJ databases">
        <title>Enrichment on poylsaccharides allowed isolation of novel metabolic and taxonomic groups of Haloarchaea.</title>
        <authorList>
            <person name="Sorokin D.Y."/>
            <person name="Elcheninov A.G."/>
            <person name="Khizhniak T.V."/>
            <person name="Kolganova T.V."/>
            <person name="Kublanov I.V."/>
        </authorList>
    </citation>
    <scope>NUCLEOTIDE SEQUENCE [LARGE SCALE GENOMIC DNA]</scope>
    <source>
        <strain evidence="1 2">AArc-m2/3/4</strain>
    </source>
</reference>
<keyword evidence="2" id="KW-1185">Reference proteome</keyword>
<gene>
    <name evidence="1" type="ORF">OB955_20125</name>
</gene>
<accession>A0ABT2QJ95</accession>
<protein>
    <submittedName>
        <fullName evidence="1">Uncharacterized protein</fullName>
    </submittedName>
</protein>
<sequence>MEFWEPSYPSMQQVGLIEDETGRTRFTSWKASRQPMVCEGERDRLRAVAKNWIQGRYSITLTGWSEVVFPERGRWWA</sequence>
<dbReference type="Proteomes" id="UP001320972">
    <property type="component" value="Unassembled WGS sequence"/>
</dbReference>
<evidence type="ECO:0000313" key="1">
    <source>
        <dbReference type="EMBL" id="MCU4975020.1"/>
    </source>
</evidence>
<dbReference type="InterPro" id="IPR012340">
    <property type="entry name" value="NA-bd_OB-fold"/>
</dbReference>
<name>A0ABT2QJ95_9EURY</name>
<dbReference type="EMBL" id="JAOPKB010000015">
    <property type="protein sequence ID" value="MCU4975020.1"/>
    <property type="molecule type" value="Genomic_DNA"/>
</dbReference>
<organism evidence="1 2">
    <name type="scientific">Natronoglomus mannanivorans</name>
    <dbReference type="NCBI Taxonomy" id="2979990"/>
    <lineage>
        <taxon>Archaea</taxon>
        <taxon>Methanobacteriati</taxon>
        <taxon>Methanobacteriota</taxon>
        <taxon>Stenosarchaea group</taxon>
        <taxon>Halobacteria</taxon>
        <taxon>Halobacteriales</taxon>
        <taxon>Natrialbaceae</taxon>
        <taxon>Natronoglomus</taxon>
    </lineage>
</organism>
<dbReference type="Gene3D" id="2.40.50.140">
    <property type="entry name" value="Nucleic acid-binding proteins"/>
    <property type="match status" value="1"/>
</dbReference>
<dbReference type="SUPFAM" id="SSF50249">
    <property type="entry name" value="Nucleic acid-binding proteins"/>
    <property type="match status" value="1"/>
</dbReference>